<dbReference type="SUPFAM" id="SSF48334">
    <property type="entry name" value="DNA repair protein MutS, domain III"/>
    <property type="match status" value="1"/>
</dbReference>
<evidence type="ECO:0000313" key="10">
    <source>
        <dbReference type="Proteomes" id="UP001279734"/>
    </source>
</evidence>
<dbReference type="InterPro" id="IPR007696">
    <property type="entry name" value="DNA_mismatch_repair_MutS_core"/>
</dbReference>
<protein>
    <recommendedName>
        <fullName evidence="8">Smr domain-containing protein</fullName>
    </recommendedName>
</protein>
<keyword evidence="10" id="KW-1185">Reference proteome</keyword>
<dbReference type="SUPFAM" id="SSF160443">
    <property type="entry name" value="SMR domain-like"/>
    <property type="match status" value="1"/>
</dbReference>
<dbReference type="PROSITE" id="PS00486">
    <property type="entry name" value="DNA_MISMATCH_REPAIR_2"/>
    <property type="match status" value="1"/>
</dbReference>
<dbReference type="InterPro" id="IPR036187">
    <property type="entry name" value="DNA_mismatch_repair_MutS_sf"/>
</dbReference>
<evidence type="ECO:0000256" key="4">
    <source>
        <dbReference type="ARBA" id="ARBA00022840"/>
    </source>
</evidence>
<dbReference type="GO" id="GO:0019843">
    <property type="term" value="F:rRNA binding"/>
    <property type="evidence" value="ECO:0007669"/>
    <property type="project" value="UniProtKB-KW"/>
</dbReference>
<keyword evidence="5" id="KW-0694">RNA-binding</keyword>
<gene>
    <name evidence="9" type="ORF">Nepgr_028775</name>
</gene>
<evidence type="ECO:0000256" key="3">
    <source>
        <dbReference type="ARBA" id="ARBA00022801"/>
    </source>
</evidence>
<dbReference type="Pfam" id="PF00488">
    <property type="entry name" value="MutS_V"/>
    <property type="match status" value="1"/>
</dbReference>
<dbReference type="InterPro" id="IPR002625">
    <property type="entry name" value="Smr_dom"/>
</dbReference>
<reference evidence="9" key="1">
    <citation type="submission" date="2023-05" db="EMBL/GenBank/DDBJ databases">
        <title>Nepenthes gracilis genome sequencing.</title>
        <authorList>
            <person name="Fukushima K."/>
        </authorList>
    </citation>
    <scope>NUCLEOTIDE SEQUENCE</scope>
    <source>
        <strain evidence="9">SING2019-196</strain>
    </source>
</reference>
<feature type="domain" description="Smr" evidence="8">
    <location>
        <begin position="842"/>
        <end position="913"/>
    </location>
</feature>
<dbReference type="SMART" id="SM00463">
    <property type="entry name" value="SMR"/>
    <property type="match status" value="1"/>
</dbReference>
<dbReference type="Gene3D" id="3.40.50.300">
    <property type="entry name" value="P-loop containing nucleotide triphosphate hydrolases"/>
    <property type="match status" value="1"/>
</dbReference>
<dbReference type="EMBL" id="BSYO01000032">
    <property type="protein sequence ID" value="GMH26932.1"/>
    <property type="molecule type" value="Genomic_DNA"/>
</dbReference>
<dbReference type="InterPro" id="IPR000432">
    <property type="entry name" value="DNA_mismatch_repair_MutS_C"/>
</dbReference>
<dbReference type="Pfam" id="PF01713">
    <property type="entry name" value="Smr"/>
    <property type="match status" value="1"/>
</dbReference>
<dbReference type="PANTHER" id="PTHR48466">
    <property type="entry name" value="OS10G0509000 PROTEIN-RELATED"/>
    <property type="match status" value="1"/>
</dbReference>
<evidence type="ECO:0000256" key="7">
    <source>
        <dbReference type="SAM" id="Coils"/>
    </source>
</evidence>
<dbReference type="PANTHER" id="PTHR48466:SF1">
    <property type="entry name" value="SMR DOMAIN-CONTAINING PROTEIN"/>
    <property type="match status" value="1"/>
</dbReference>
<organism evidence="9 10">
    <name type="scientific">Nepenthes gracilis</name>
    <name type="common">Slender pitcher plant</name>
    <dbReference type="NCBI Taxonomy" id="150966"/>
    <lineage>
        <taxon>Eukaryota</taxon>
        <taxon>Viridiplantae</taxon>
        <taxon>Streptophyta</taxon>
        <taxon>Embryophyta</taxon>
        <taxon>Tracheophyta</taxon>
        <taxon>Spermatophyta</taxon>
        <taxon>Magnoliopsida</taxon>
        <taxon>eudicotyledons</taxon>
        <taxon>Gunneridae</taxon>
        <taxon>Pentapetalae</taxon>
        <taxon>Caryophyllales</taxon>
        <taxon>Nepenthaceae</taxon>
        <taxon>Nepenthes</taxon>
    </lineage>
</organism>
<dbReference type="PROSITE" id="PS50828">
    <property type="entry name" value="SMR"/>
    <property type="match status" value="1"/>
</dbReference>
<comment type="caution">
    <text evidence="9">The sequence shown here is derived from an EMBL/GenBank/DDBJ whole genome shotgun (WGS) entry which is preliminary data.</text>
</comment>
<evidence type="ECO:0000256" key="6">
    <source>
        <dbReference type="ARBA" id="ARBA00023125"/>
    </source>
</evidence>
<keyword evidence="7" id="KW-0175">Coiled coil</keyword>
<dbReference type="PIRSF" id="PIRSF005814">
    <property type="entry name" value="MutS_YshD"/>
    <property type="match status" value="1"/>
</dbReference>
<evidence type="ECO:0000256" key="1">
    <source>
        <dbReference type="ARBA" id="ARBA00022730"/>
    </source>
</evidence>
<dbReference type="SUPFAM" id="SSF52540">
    <property type="entry name" value="P-loop containing nucleoside triphosphate hydrolases"/>
    <property type="match status" value="1"/>
</dbReference>
<dbReference type="SMART" id="SM00534">
    <property type="entry name" value="MUTSac"/>
    <property type="match status" value="1"/>
</dbReference>
<keyword evidence="2" id="KW-0547">Nucleotide-binding</keyword>
<dbReference type="GO" id="GO:0140664">
    <property type="term" value="F:ATP-dependent DNA damage sensor activity"/>
    <property type="evidence" value="ECO:0007669"/>
    <property type="project" value="InterPro"/>
</dbReference>
<dbReference type="InterPro" id="IPR036063">
    <property type="entry name" value="Smr_dom_sf"/>
</dbReference>
<dbReference type="GO" id="GO:0045910">
    <property type="term" value="P:negative regulation of DNA recombination"/>
    <property type="evidence" value="ECO:0007669"/>
    <property type="project" value="InterPro"/>
</dbReference>
<evidence type="ECO:0000259" key="8">
    <source>
        <dbReference type="PROSITE" id="PS50828"/>
    </source>
</evidence>
<dbReference type="GO" id="GO:0006298">
    <property type="term" value="P:mismatch repair"/>
    <property type="evidence" value="ECO:0007669"/>
    <property type="project" value="InterPro"/>
</dbReference>
<evidence type="ECO:0000256" key="5">
    <source>
        <dbReference type="ARBA" id="ARBA00022884"/>
    </source>
</evidence>
<dbReference type="GO" id="GO:0030983">
    <property type="term" value="F:mismatched DNA binding"/>
    <property type="evidence" value="ECO:0007669"/>
    <property type="project" value="InterPro"/>
</dbReference>
<keyword evidence="4" id="KW-0067">ATP-binding</keyword>
<dbReference type="InterPro" id="IPR027417">
    <property type="entry name" value="P-loop_NTPase"/>
</dbReference>
<name>A0AAD3TCP5_NEPGR</name>
<dbReference type="Proteomes" id="UP001279734">
    <property type="component" value="Unassembled WGS sequence"/>
</dbReference>
<sequence>MELYTLLISKPPNLRRHCRNLRVIDQRSVLRRLCFSTISFSSTPTDSQRLSLSEDLQNKTLEILEWKRVCKQLSAFTSTSMGFSSAVNGDIPIGRTREESQRLLNQTAAAFSLREPLNFSGIEDASEIVDSSISGEVMRIRELCVLKKTLWSARKLLQQLEEVSSDDDSFERNYPLLEILRGCNFLIELEQKIEFCVDCTLSTILDGASEELEIIRSERRRNMEALDYLLRSVSRQIFQAGGINNPLVTKRRSRMCVAIRASHRSLLRDGVVLNVSSSGATYFMEPREAVDLNNNEVRLANSEKDEEQTILSLLTSEISDSAVEIKYLLDRIQELDLAVARAAYAKWFNGVSPILNPVTSENTSAVDIEGIKHPLLLESSRSFLIDDIDPNSQTSLQMGRGIGVECSRKLSDSMPCSSVPIDIKIGRGTNVVIISGPNAGGKTASMKTLGLASLMSKAGMYLPARKQPKLPWFDLVLADIGDHQSLEQSLSTFSGHMLQIRNILEVASKETLVLIDEIGSGTDPSEGVALSASILQYLKDKVSLAVVTTHYADLSRLRDTDVRFENAAMEFCLDTLQPTYRILWGCAGESNALKIARKIGFDVKIIQRAESWLEMLVPEKLDERKGLLYDSLLEERNRIGNQEREAASLHSAVMDLYHEIQDEAEDLDWREMAQMAKESQRFQEEFKAAKTQIEASVQEFENQLRVANSHQFSSLIKKAESTIASVVSNHRPNIVLIAEEMDEGSYTPKPGKQVHVKHLGDKPATVVEVSEDGRTLLVQYGKMRFRVDKSSTRAVSGRSSVASSLPGLRKQTRVTGNLRALGRKKGGEVSRGPMVQTSKNTVDLRGMRVEEASHNLNIAIASREPGSVLHVIHGMGTGVVKEQVLKILRTHPQIVRFEQESPMNYGCTVAFIK</sequence>
<keyword evidence="3" id="KW-0378">Hydrolase</keyword>
<keyword evidence="1" id="KW-0699">rRNA-binding</keyword>
<evidence type="ECO:0000256" key="2">
    <source>
        <dbReference type="ARBA" id="ARBA00022741"/>
    </source>
</evidence>
<feature type="coiled-coil region" evidence="7">
    <location>
        <begin position="672"/>
        <end position="703"/>
    </location>
</feature>
<dbReference type="GO" id="GO:0005524">
    <property type="term" value="F:ATP binding"/>
    <property type="evidence" value="ECO:0007669"/>
    <property type="project" value="UniProtKB-KW"/>
</dbReference>
<dbReference type="GO" id="GO:0016887">
    <property type="term" value="F:ATP hydrolysis activity"/>
    <property type="evidence" value="ECO:0007669"/>
    <property type="project" value="InterPro"/>
</dbReference>
<dbReference type="AlphaFoldDB" id="A0AAD3TCP5"/>
<dbReference type="Gene3D" id="3.30.1370.110">
    <property type="match status" value="1"/>
</dbReference>
<dbReference type="InterPro" id="IPR005747">
    <property type="entry name" value="MutS2"/>
</dbReference>
<accession>A0AAD3TCP5</accession>
<dbReference type="SMART" id="SM00533">
    <property type="entry name" value="MUTSd"/>
    <property type="match status" value="1"/>
</dbReference>
<dbReference type="NCBIfam" id="TIGR01069">
    <property type="entry name" value="mutS2"/>
    <property type="match status" value="1"/>
</dbReference>
<keyword evidence="6" id="KW-0238">DNA-binding</keyword>
<dbReference type="InterPro" id="IPR045076">
    <property type="entry name" value="MutS"/>
</dbReference>
<proteinExistence type="predicted"/>
<dbReference type="GO" id="GO:0004519">
    <property type="term" value="F:endonuclease activity"/>
    <property type="evidence" value="ECO:0007669"/>
    <property type="project" value="UniProtKB-KW"/>
</dbReference>
<evidence type="ECO:0000313" key="9">
    <source>
        <dbReference type="EMBL" id="GMH26932.1"/>
    </source>
</evidence>